<feature type="binding site" evidence="17">
    <location>
        <begin position="113"/>
        <end position="117"/>
    </location>
    <ligand>
        <name>NAD(+)</name>
        <dbReference type="ChEBI" id="CHEBI:57540"/>
    </ligand>
</feature>
<evidence type="ECO:0000256" key="5">
    <source>
        <dbReference type="ARBA" id="ARBA00005412"/>
    </source>
</evidence>
<evidence type="ECO:0000256" key="3">
    <source>
        <dbReference type="ARBA" id="ARBA00004496"/>
    </source>
</evidence>
<dbReference type="InterPro" id="IPR050071">
    <property type="entry name" value="Dehydroquinate_synthase"/>
</dbReference>
<dbReference type="SUPFAM" id="SSF56796">
    <property type="entry name" value="Dehydroquinate synthase-like"/>
    <property type="match status" value="1"/>
</dbReference>
<evidence type="ECO:0000256" key="1">
    <source>
        <dbReference type="ARBA" id="ARBA00001393"/>
    </source>
</evidence>
<comment type="cofactor">
    <cofactor evidence="2 17">
        <name>NAD(+)</name>
        <dbReference type="ChEBI" id="CHEBI:57540"/>
    </cofactor>
</comment>
<dbReference type="GO" id="GO:0003856">
    <property type="term" value="F:3-dehydroquinate synthase activity"/>
    <property type="evidence" value="ECO:0007669"/>
    <property type="project" value="UniProtKB-UniRule"/>
</dbReference>
<comment type="caution">
    <text evidence="20">The sequence shown here is derived from an EMBL/GenBank/DDBJ whole genome shotgun (WGS) entry which is preliminary data.</text>
</comment>
<comment type="pathway">
    <text evidence="4 17">Metabolic intermediate biosynthesis; chorismate biosynthesis; chorismate from D-erythrose 4-phosphate and phosphoenolpyruvate: step 2/7.</text>
</comment>
<keyword evidence="9 17" id="KW-0028">Amino-acid biosynthesis</keyword>
<dbReference type="AlphaFoldDB" id="A0A5R9GG27"/>
<gene>
    <name evidence="17 20" type="primary">aroB</name>
    <name evidence="20" type="ORF">FE782_06950</name>
</gene>
<evidence type="ECO:0000256" key="17">
    <source>
        <dbReference type="HAMAP-Rule" id="MF_00110"/>
    </source>
</evidence>
<dbReference type="FunFam" id="3.40.50.1970:FF:000001">
    <property type="entry name" value="3-dehydroquinate synthase"/>
    <property type="match status" value="1"/>
</dbReference>
<dbReference type="GO" id="GO:0005737">
    <property type="term" value="C:cytoplasm"/>
    <property type="evidence" value="ECO:0007669"/>
    <property type="project" value="UniProtKB-SubCell"/>
</dbReference>
<protein>
    <recommendedName>
        <fullName evidence="7 17">3-dehydroquinate synthase</fullName>
        <shortName evidence="17">DHQS</shortName>
        <ecNumber evidence="6 17">4.2.3.4</ecNumber>
    </recommendedName>
</protein>
<evidence type="ECO:0000256" key="8">
    <source>
        <dbReference type="ARBA" id="ARBA00022490"/>
    </source>
</evidence>
<evidence type="ECO:0000313" key="20">
    <source>
        <dbReference type="EMBL" id="TLS53100.1"/>
    </source>
</evidence>
<keyword evidence="14 17" id="KW-0057">Aromatic amino acid biosynthesis</keyword>
<evidence type="ECO:0000259" key="19">
    <source>
        <dbReference type="Pfam" id="PF24621"/>
    </source>
</evidence>
<dbReference type="CDD" id="cd08195">
    <property type="entry name" value="DHQS"/>
    <property type="match status" value="1"/>
</dbReference>
<dbReference type="RefSeq" id="WP_138193341.1">
    <property type="nucleotide sequence ID" value="NZ_VCIW01000003.1"/>
</dbReference>
<dbReference type="GO" id="GO:0046872">
    <property type="term" value="F:metal ion binding"/>
    <property type="evidence" value="ECO:0007669"/>
    <property type="project" value="UniProtKB-KW"/>
</dbReference>
<evidence type="ECO:0000256" key="4">
    <source>
        <dbReference type="ARBA" id="ARBA00004661"/>
    </source>
</evidence>
<dbReference type="InterPro" id="IPR056179">
    <property type="entry name" value="DHQS_C"/>
</dbReference>
<dbReference type="OrthoDB" id="9806583at2"/>
<keyword evidence="11 17" id="KW-0547">Nucleotide-binding</keyword>
<evidence type="ECO:0000256" key="9">
    <source>
        <dbReference type="ARBA" id="ARBA00022605"/>
    </source>
</evidence>
<feature type="binding site" evidence="17">
    <location>
        <position position="191"/>
    </location>
    <ligand>
        <name>Zn(2+)</name>
        <dbReference type="ChEBI" id="CHEBI:29105"/>
    </ligand>
</feature>
<keyword evidence="21" id="KW-1185">Reference proteome</keyword>
<comment type="function">
    <text evidence="17">Catalyzes the conversion of 3-deoxy-D-arabino-heptulosonate 7-phosphate (DAHP) to dehydroquinate (DHQ).</text>
</comment>
<comment type="subcellular location">
    <subcellularLocation>
        <location evidence="3 17">Cytoplasm</location>
    </subcellularLocation>
</comment>
<dbReference type="PIRSF" id="PIRSF001455">
    <property type="entry name" value="DHQ_synth"/>
    <property type="match status" value="1"/>
</dbReference>
<evidence type="ECO:0000256" key="2">
    <source>
        <dbReference type="ARBA" id="ARBA00001911"/>
    </source>
</evidence>
<evidence type="ECO:0000256" key="13">
    <source>
        <dbReference type="ARBA" id="ARBA00023027"/>
    </source>
</evidence>
<dbReference type="EC" id="4.2.3.4" evidence="6 17"/>
<evidence type="ECO:0000256" key="14">
    <source>
        <dbReference type="ARBA" id="ARBA00023141"/>
    </source>
</evidence>
<proteinExistence type="inferred from homology"/>
<dbReference type="InterPro" id="IPR016037">
    <property type="entry name" value="DHQ_synth_AroB"/>
</dbReference>
<feature type="domain" description="3-dehydroquinate synthase N-terminal" evidence="18">
    <location>
        <begin position="76"/>
        <end position="186"/>
    </location>
</feature>
<feature type="binding site" evidence="17">
    <location>
        <position position="271"/>
    </location>
    <ligand>
        <name>Zn(2+)</name>
        <dbReference type="ChEBI" id="CHEBI:29105"/>
    </ligand>
</feature>
<feature type="binding site" evidence="17">
    <location>
        <begin position="79"/>
        <end position="84"/>
    </location>
    <ligand>
        <name>NAD(+)</name>
        <dbReference type="ChEBI" id="CHEBI:57540"/>
    </ligand>
</feature>
<dbReference type="UniPathway" id="UPA00053">
    <property type="reaction ID" value="UER00085"/>
</dbReference>
<dbReference type="GO" id="GO:0009423">
    <property type="term" value="P:chorismate biosynthetic process"/>
    <property type="evidence" value="ECO:0007669"/>
    <property type="project" value="UniProtKB-UniRule"/>
</dbReference>
<feature type="binding site" evidence="17">
    <location>
        <begin position="137"/>
        <end position="138"/>
    </location>
    <ligand>
        <name>NAD(+)</name>
        <dbReference type="ChEBI" id="CHEBI:57540"/>
    </ligand>
</feature>
<dbReference type="GO" id="GO:0008652">
    <property type="term" value="P:amino acid biosynthetic process"/>
    <property type="evidence" value="ECO:0007669"/>
    <property type="project" value="UniProtKB-KW"/>
</dbReference>
<comment type="similarity">
    <text evidence="5 17">Belongs to the sugar phosphate cyclases superfamily. Dehydroquinate synthase family.</text>
</comment>
<feature type="binding site" evidence="17">
    <location>
        <position position="149"/>
    </location>
    <ligand>
        <name>NAD(+)</name>
        <dbReference type="ChEBI" id="CHEBI:57540"/>
    </ligand>
</feature>
<keyword evidence="10 17" id="KW-0479">Metal-binding</keyword>
<keyword evidence="8 17" id="KW-0963">Cytoplasm</keyword>
<comment type="cofactor">
    <cofactor evidence="17">
        <name>Co(2+)</name>
        <dbReference type="ChEBI" id="CHEBI:48828"/>
    </cofactor>
    <cofactor evidence="17">
        <name>Zn(2+)</name>
        <dbReference type="ChEBI" id="CHEBI:29105"/>
    </cofactor>
    <text evidence="17">Binds 1 divalent metal cation per subunit. Can use either Co(2+) or Zn(2+).</text>
</comment>
<evidence type="ECO:0000259" key="18">
    <source>
        <dbReference type="Pfam" id="PF01761"/>
    </source>
</evidence>
<evidence type="ECO:0000256" key="7">
    <source>
        <dbReference type="ARBA" id="ARBA00017684"/>
    </source>
</evidence>
<evidence type="ECO:0000256" key="12">
    <source>
        <dbReference type="ARBA" id="ARBA00022833"/>
    </source>
</evidence>
<keyword evidence="13 17" id="KW-0520">NAD</keyword>
<comment type="caution">
    <text evidence="17">Lacks conserved residue(s) required for the propagation of feature annotation.</text>
</comment>
<dbReference type="GO" id="GO:0000166">
    <property type="term" value="F:nucleotide binding"/>
    <property type="evidence" value="ECO:0007669"/>
    <property type="project" value="UniProtKB-KW"/>
</dbReference>
<evidence type="ECO:0000256" key="10">
    <source>
        <dbReference type="ARBA" id="ARBA00022723"/>
    </source>
</evidence>
<dbReference type="PANTHER" id="PTHR43622">
    <property type="entry name" value="3-DEHYDROQUINATE SYNTHASE"/>
    <property type="match status" value="1"/>
</dbReference>
<dbReference type="Pfam" id="PF01761">
    <property type="entry name" value="DHQ_synthase"/>
    <property type="match status" value="1"/>
</dbReference>
<dbReference type="GO" id="GO:0009073">
    <property type="term" value="P:aromatic amino acid family biosynthetic process"/>
    <property type="evidence" value="ECO:0007669"/>
    <property type="project" value="UniProtKB-KW"/>
</dbReference>
<organism evidence="20 21">
    <name type="scientific">Paenibacillus antri</name>
    <dbReference type="NCBI Taxonomy" id="2582848"/>
    <lineage>
        <taxon>Bacteria</taxon>
        <taxon>Bacillati</taxon>
        <taxon>Bacillota</taxon>
        <taxon>Bacilli</taxon>
        <taxon>Bacillales</taxon>
        <taxon>Paenibacillaceae</taxon>
        <taxon>Paenibacillus</taxon>
    </lineage>
</organism>
<evidence type="ECO:0000313" key="21">
    <source>
        <dbReference type="Proteomes" id="UP000309676"/>
    </source>
</evidence>
<dbReference type="PANTHER" id="PTHR43622:SF7">
    <property type="entry name" value="3-DEHYDROQUINATE SYNTHASE, CHLOROPLASTIC"/>
    <property type="match status" value="1"/>
</dbReference>
<feature type="binding site" evidence="17">
    <location>
        <position position="254"/>
    </location>
    <ligand>
        <name>Zn(2+)</name>
        <dbReference type="ChEBI" id="CHEBI:29105"/>
    </ligand>
</feature>
<dbReference type="Gene3D" id="3.40.50.1970">
    <property type="match status" value="1"/>
</dbReference>
<evidence type="ECO:0000256" key="6">
    <source>
        <dbReference type="ARBA" id="ARBA00013031"/>
    </source>
</evidence>
<feature type="binding site" evidence="17">
    <location>
        <position position="158"/>
    </location>
    <ligand>
        <name>NAD(+)</name>
        <dbReference type="ChEBI" id="CHEBI:57540"/>
    </ligand>
</feature>
<dbReference type="Proteomes" id="UP000309676">
    <property type="component" value="Unassembled WGS sequence"/>
</dbReference>
<feature type="domain" description="3-dehydroquinate synthase C-terminal" evidence="19">
    <location>
        <begin position="188"/>
        <end position="331"/>
    </location>
</feature>
<dbReference type="HAMAP" id="MF_00110">
    <property type="entry name" value="DHQ_synthase"/>
    <property type="match status" value="1"/>
</dbReference>
<keyword evidence="16 17" id="KW-0170">Cobalt</keyword>
<reference evidence="20 21" key="1">
    <citation type="submission" date="2019-05" db="EMBL/GenBank/DDBJ databases">
        <authorList>
            <person name="Narsing Rao M.P."/>
            <person name="Li W.J."/>
        </authorList>
    </citation>
    <scope>NUCLEOTIDE SEQUENCE [LARGE SCALE GENOMIC DNA]</scope>
    <source>
        <strain evidence="20 21">SYSU_K30003</strain>
    </source>
</reference>
<keyword evidence="15 17" id="KW-0456">Lyase</keyword>
<accession>A0A5R9GG27</accession>
<dbReference type="InterPro" id="IPR030963">
    <property type="entry name" value="DHQ_synth_fam"/>
</dbReference>
<dbReference type="Gene3D" id="1.20.1090.10">
    <property type="entry name" value="Dehydroquinate synthase-like - alpha domain"/>
    <property type="match status" value="1"/>
</dbReference>
<sequence length="372" mass="39505">MSGNPSRELVVELGERSYPIYIGEGLLAGFGRTAEKHGLPKKSPILVVTDEKIAPLYLERVVASLREAGYEAASHVIESGEQAKRLEVLGDVVTTALETGLDRDSTIVALGGGVVGDLAGFAAASYMRGVRFVQAPTTILAHDSSVGGKVAVNHPLAKNIIGAFHQPEFVLYDTETLRSLPAREVRSGLAEVAKHGLIKDRAFALWCDENAEKLLALDPEALAYALYVGCGVKARVVSQDEREGGLRAILNLGHTIGHALEAVAGYGELTHGEAISIGMCGSARLAEKLGVAKEPVYGPTRKLLAKLGLPVALPAHFDTDAIMEAMMHDKKFRGGQMVFVLPQEIGAVDIAKGIASTLVRDVVESLKQGESE</sequence>
<comment type="catalytic activity">
    <reaction evidence="1 17">
        <text>7-phospho-2-dehydro-3-deoxy-D-arabino-heptonate = 3-dehydroquinate + phosphate</text>
        <dbReference type="Rhea" id="RHEA:21968"/>
        <dbReference type="ChEBI" id="CHEBI:32364"/>
        <dbReference type="ChEBI" id="CHEBI:43474"/>
        <dbReference type="ChEBI" id="CHEBI:58394"/>
        <dbReference type="EC" id="4.2.3.4"/>
    </reaction>
</comment>
<dbReference type="InterPro" id="IPR030960">
    <property type="entry name" value="DHQS/DOIS_N"/>
</dbReference>
<dbReference type="NCBIfam" id="TIGR01357">
    <property type="entry name" value="aroB"/>
    <property type="match status" value="1"/>
</dbReference>
<evidence type="ECO:0000256" key="16">
    <source>
        <dbReference type="ARBA" id="ARBA00023285"/>
    </source>
</evidence>
<keyword evidence="12 17" id="KW-0862">Zinc</keyword>
<dbReference type="EMBL" id="VCIW01000003">
    <property type="protein sequence ID" value="TLS53100.1"/>
    <property type="molecule type" value="Genomic_DNA"/>
</dbReference>
<name>A0A5R9GG27_9BACL</name>
<evidence type="ECO:0000256" key="11">
    <source>
        <dbReference type="ARBA" id="ARBA00022741"/>
    </source>
</evidence>
<dbReference type="Pfam" id="PF24621">
    <property type="entry name" value="DHQS_C"/>
    <property type="match status" value="1"/>
</dbReference>
<evidence type="ECO:0000256" key="15">
    <source>
        <dbReference type="ARBA" id="ARBA00023239"/>
    </source>
</evidence>